<evidence type="ECO:0008006" key="4">
    <source>
        <dbReference type="Google" id="ProtNLM"/>
    </source>
</evidence>
<evidence type="ECO:0000256" key="1">
    <source>
        <dbReference type="SAM" id="MobiDB-lite"/>
    </source>
</evidence>
<feature type="region of interest" description="Disordered" evidence="1">
    <location>
        <begin position="167"/>
        <end position="193"/>
    </location>
</feature>
<dbReference type="EMBL" id="PNEN01000575">
    <property type="protein sequence ID" value="PPJ53823.1"/>
    <property type="molecule type" value="Genomic_DNA"/>
</dbReference>
<dbReference type="OrthoDB" id="10638414at2759"/>
<dbReference type="AlphaFoldDB" id="A0A2S6C285"/>
<accession>A0A2S6C285</accession>
<keyword evidence="3" id="KW-1185">Reference proteome</keyword>
<gene>
    <name evidence="2" type="ORF">CBER1_03282</name>
</gene>
<evidence type="ECO:0000313" key="2">
    <source>
        <dbReference type="EMBL" id="PPJ53823.1"/>
    </source>
</evidence>
<dbReference type="InterPro" id="IPR011333">
    <property type="entry name" value="SKP1/BTB/POZ_sf"/>
</dbReference>
<proteinExistence type="predicted"/>
<name>A0A2S6C285_9PEZI</name>
<feature type="compositionally biased region" description="Basic and acidic residues" evidence="1">
    <location>
        <begin position="167"/>
        <end position="179"/>
    </location>
</feature>
<feature type="compositionally biased region" description="Polar residues" evidence="1">
    <location>
        <begin position="184"/>
        <end position="193"/>
    </location>
</feature>
<dbReference type="STRING" id="357750.A0A2S6C285"/>
<evidence type="ECO:0000313" key="3">
    <source>
        <dbReference type="Proteomes" id="UP000237631"/>
    </source>
</evidence>
<organism evidence="2 3">
    <name type="scientific">Cercospora berteroae</name>
    <dbReference type="NCBI Taxonomy" id="357750"/>
    <lineage>
        <taxon>Eukaryota</taxon>
        <taxon>Fungi</taxon>
        <taxon>Dikarya</taxon>
        <taxon>Ascomycota</taxon>
        <taxon>Pezizomycotina</taxon>
        <taxon>Dothideomycetes</taxon>
        <taxon>Dothideomycetidae</taxon>
        <taxon>Mycosphaerellales</taxon>
        <taxon>Mycosphaerellaceae</taxon>
        <taxon>Cercospora</taxon>
    </lineage>
</organism>
<dbReference type="Gene3D" id="3.30.710.10">
    <property type="entry name" value="Potassium Channel Kv1.1, Chain A"/>
    <property type="match status" value="1"/>
</dbReference>
<dbReference type="Proteomes" id="UP000237631">
    <property type="component" value="Unassembled WGS sequence"/>
</dbReference>
<protein>
    <recommendedName>
        <fullName evidence="4">BTB domain-containing protein</fullName>
    </recommendedName>
</protein>
<sequence>MFEKEAACTGDWKEARAGIVEMPEPEHIVRAVLAYCYGLFNTEDFDREFYPFEIIYDKQIGHCELLVAADKYRMDGLRAMVTDHLVDKMYGDWNGDDLASIALWLWEGERRQIFGPQLTRKVMIELAFELDALIGDPGEWARIASNVDLSRDLVRFVARRSSRVRIRDEPPDDTYDRTPEYLCVNSSDTDADE</sequence>
<comment type="caution">
    <text evidence="2">The sequence shown here is derived from an EMBL/GenBank/DDBJ whole genome shotgun (WGS) entry which is preliminary data.</text>
</comment>
<reference evidence="3" key="1">
    <citation type="journal article" date="2017" name="bioRxiv">
        <title>Conservation of a gene cluster reveals novel cercosporin biosynthetic mechanisms and extends production to the genus Colletotrichum.</title>
        <authorList>
            <person name="de Jonge R."/>
            <person name="Ebert M.K."/>
            <person name="Huitt-Roehl C.R."/>
            <person name="Pal P."/>
            <person name="Suttle J.C."/>
            <person name="Spanner R.E."/>
            <person name="Neubauer J.D."/>
            <person name="Jurick W.M.II."/>
            <person name="Stott K.A."/>
            <person name="Secor G.A."/>
            <person name="Thomma B.P.H.J."/>
            <person name="Van de Peer Y."/>
            <person name="Townsend C.A."/>
            <person name="Bolton M.D."/>
        </authorList>
    </citation>
    <scope>NUCLEOTIDE SEQUENCE [LARGE SCALE GENOMIC DNA]</scope>
    <source>
        <strain evidence="3">CBS538.71</strain>
    </source>
</reference>